<proteinExistence type="predicted"/>
<evidence type="ECO:0000313" key="3">
    <source>
        <dbReference type="Proteomes" id="UP000248840"/>
    </source>
</evidence>
<feature type="transmembrane region" description="Helical" evidence="1">
    <location>
        <begin position="18"/>
        <end position="36"/>
    </location>
</feature>
<keyword evidence="2" id="KW-0238">DNA-binding</keyword>
<dbReference type="InterPro" id="IPR010994">
    <property type="entry name" value="RuvA_2-like"/>
</dbReference>
<dbReference type="AlphaFoldDB" id="A0A328YH73"/>
<dbReference type="PANTHER" id="PTHR21180">
    <property type="entry name" value="ENDONUCLEASE/EXONUCLEASE/PHOSPHATASE FAMILY DOMAIN-CONTAINING PROTEIN 1"/>
    <property type="match status" value="1"/>
</dbReference>
<sequence>MPEFISNMFAFSREQRKGILLLFVIIVALQCVYFFVDFSDMQKSSVESKEWVALQKTLDTVKLEKAPPIRYAFNPNYISDFKGYQLGMKPEEIKRLLDYRNQGKFVNSPEEFQKVTGVSEALLKEIAPYFKFPDWVLNKNKSSQIRNEAFKNNKTFPKKEVLKVLDINQATKEEFMKIYGIGDVISDRILTYRNLLGGFVSMDQMNEIWGLSPEVTENLNKYFVVKSSHTLKKVNINTASIKELGVFPYFKYPISKNIVSYRSMNGAIKIEDLANIKGFPVEKIKIIALYLEF</sequence>
<dbReference type="OrthoDB" id="981124at2"/>
<dbReference type="Gene3D" id="1.10.150.280">
    <property type="entry name" value="AF1531-like domain"/>
    <property type="match status" value="1"/>
</dbReference>
<organism evidence="2 3">
    <name type="scientific">Flavobacterium aciduliphilum</name>
    <dbReference type="NCBI Taxonomy" id="1101402"/>
    <lineage>
        <taxon>Bacteria</taxon>
        <taxon>Pseudomonadati</taxon>
        <taxon>Bacteroidota</taxon>
        <taxon>Flavobacteriia</taxon>
        <taxon>Flavobacteriales</taxon>
        <taxon>Flavobacteriaceae</taxon>
        <taxon>Flavobacterium</taxon>
    </lineage>
</organism>
<keyword evidence="1" id="KW-1133">Transmembrane helix</keyword>
<dbReference type="Proteomes" id="UP000248840">
    <property type="component" value="Unassembled WGS sequence"/>
</dbReference>
<dbReference type="GO" id="GO:0015628">
    <property type="term" value="P:protein secretion by the type II secretion system"/>
    <property type="evidence" value="ECO:0007669"/>
    <property type="project" value="TreeGrafter"/>
</dbReference>
<keyword evidence="3" id="KW-1185">Reference proteome</keyword>
<gene>
    <name evidence="2" type="ORF">CLV55_11513</name>
</gene>
<evidence type="ECO:0000313" key="2">
    <source>
        <dbReference type="EMBL" id="RAR69319.1"/>
    </source>
</evidence>
<dbReference type="Gene3D" id="1.10.150.320">
    <property type="entry name" value="Photosystem II 12 kDa extrinsic protein"/>
    <property type="match status" value="1"/>
</dbReference>
<dbReference type="InterPro" id="IPR051675">
    <property type="entry name" value="Endo/Exo/Phosphatase_dom_1"/>
</dbReference>
<keyword evidence="1" id="KW-0472">Membrane</keyword>
<accession>A0A328YH73</accession>
<dbReference type="GO" id="GO:0003677">
    <property type="term" value="F:DNA binding"/>
    <property type="evidence" value="ECO:0007669"/>
    <property type="project" value="UniProtKB-KW"/>
</dbReference>
<dbReference type="SUPFAM" id="SSF47781">
    <property type="entry name" value="RuvA domain 2-like"/>
    <property type="match status" value="3"/>
</dbReference>
<protein>
    <submittedName>
        <fullName evidence="2">DNA uptake protein ComE-like DNA-binding protein</fullName>
    </submittedName>
</protein>
<keyword evidence="1" id="KW-0812">Transmembrane</keyword>
<dbReference type="PANTHER" id="PTHR21180:SF32">
    <property type="entry name" value="ENDONUCLEASE_EXONUCLEASE_PHOSPHATASE FAMILY DOMAIN-CONTAINING PROTEIN 1"/>
    <property type="match status" value="1"/>
</dbReference>
<name>A0A328YH73_9FLAO</name>
<evidence type="ECO:0000256" key="1">
    <source>
        <dbReference type="SAM" id="Phobius"/>
    </source>
</evidence>
<reference evidence="2 3" key="1">
    <citation type="submission" date="2018-06" db="EMBL/GenBank/DDBJ databases">
        <title>Genomic Encyclopedia of Archaeal and Bacterial Type Strains, Phase II (KMG-II): from individual species to whole genera.</title>
        <authorList>
            <person name="Goeker M."/>
        </authorList>
    </citation>
    <scope>NUCLEOTIDE SEQUENCE [LARGE SCALE GENOMIC DNA]</scope>
    <source>
        <strain evidence="2 3">DSM 25663</strain>
    </source>
</reference>
<dbReference type="Pfam" id="PF12836">
    <property type="entry name" value="HHH_3"/>
    <property type="match status" value="2"/>
</dbReference>
<comment type="caution">
    <text evidence="2">The sequence shown here is derived from an EMBL/GenBank/DDBJ whole genome shotgun (WGS) entry which is preliminary data.</text>
</comment>
<dbReference type="GO" id="GO:0015627">
    <property type="term" value="C:type II protein secretion system complex"/>
    <property type="evidence" value="ECO:0007669"/>
    <property type="project" value="TreeGrafter"/>
</dbReference>
<dbReference type="RefSeq" id="WP_112114129.1">
    <property type="nucleotide sequence ID" value="NZ_QLSZ01000015.1"/>
</dbReference>
<dbReference type="EMBL" id="QLSZ01000015">
    <property type="protein sequence ID" value="RAR69319.1"/>
    <property type="molecule type" value="Genomic_DNA"/>
</dbReference>